<dbReference type="SMART" id="SM00028">
    <property type="entry name" value="TPR"/>
    <property type="match status" value="5"/>
</dbReference>
<dbReference type="PROSITE" id="PS50005">
    <property type="entry name" value="TPR"/>
    <property type="match status" value="4"/>
</dbReference>
<dbReference type="Pfam" id="PF00856">
    <property type="entry name" value="SET"/>
    <property type="match status" value="1"/>
</dbReference>
<protein>
    <submittedName>
        <fullName evidence="6">Tetratricopeptide repeat protein</fullName>
    </submittedName>
</protein>
<dbReference type="InterPro" id="IPR046341">
    <property type="entry name" value="SET_dom_sf"/>
</dbReference>
<dbReference type="Pfam" id="PF13181">
    <property type="entry name" value="TPR_8"/>
    <property type="match status" value="3"/>
</dbReference>
<dbReference type="PANTHER" id="PTHR44858:SF1">
    <property type="entry name" value="UDP-N-ACETYLGLUCOSAMINE--PEPTIDE N-ACETYLGLUCOSAMINYLTRANSFERASE SPINDLY-RELATED"/>
    <property type="match status" value="1"/>
</dbReference>
<reference evidence="6" key="1">
    <citation type="submission" date="2022-08" db="EMBL/GenBank/DDBJ databases">
        <title>Novel sulfate-reducing endosymbionts in the free-living metamonad Anaeramoeba.</title>
        <authorList>
            <person name="Jerlstrom-Hultqvist J."/>
            <person name="Cepicka I."/>
            <person name="Gallot-Lavallee L."/>
            <person name="Salas-Leiva D."/>
            <person name="Curtis B.A."/>
            <person name="Zahonova K."/>
            <person name="Pipaliya S."/>
            <person name="Dacks J."/>
            <person name="Roger A.J."/>
        </authorList>
    </citation>
    <scope>NUCLEOTIDE SEQUENCE</scope>
    <source>
        <strain evidence="6">Schooner1</strain>
    </source>
</reference>
<feature type="compositionally biased region" description="Basic and acidic residues" evidence="4">
    <location>
        <begin position="706"/>
        <end position="731"/>
    </location>
</feature>
<proteinExistence type="predicted"/>
<sequence length="1653" mass="195696">MNNNQFIFSMALNEYELGNYSQSLELFNSLIKTDSNNYQAYQMRGVIYKTQNNLMKAHENFSQAIKLNPNDYISYNNRGLVFKEQNNFRKAIEDYKKSIELNPRFSDAYNNLASIYSIQEKYEEAFLIFKEAIQFNPEDQILKANFEKCKLESTLIVKIPKLEQENNFYGFKTTNSFQNNRFQNETRKEDREKEKEKETVWDLGKIKTLNLEGVKYFQEGNFWCSLYFFKQSLCYAKKQPSNEIEIYSIHYNLGSVYLNLFKYEKAKKHFFKILNENKELTNEKRRKIKIKIKSCEELEKSEENKNIQCVYVPQGKIAHFSFNKNTGINGLFTEQFYDYNIIVFINKERTKCSLINVDHTFQIKKEISKEINWIGSESTNYFITKDNYEAMELYSEIVTKSGIKFEVILTNEYGTSGVGVINGKIQTFTTPLFYPHLLHHPLSKKIKIITFANSACDIITQDYQPIERFIYNDNVWTKPSSYEIKLTEKNQKIYNCLQPLSKIESNQFRIDSILQYHKDMIQLEIFHVLPSTEKDLEREFRKNKRKMNSLTNNKQLVFLENLYNVLINYSSSFKRGSLENKHYLKLMVIAGNKNKNPYGSLVTFLSNIKKINNKQFQKNFNDLKRSLNKIIEEYKNNINLNRTSNKTTFGNNTNNKNKKKNIKNNNSNSKKNKNNNHNKNKNSNKNKNYYRNKNRKNKNNNNSNNKEIRNINKSKEDQIQKDGGNIEDKNFKNNSFSENHKIFINTTIDGIVRYDLNYESKNNKIFGLGAHCIKNTLVIIVYNQNNDENQKISLIHKGKQLDWENIINEINWFNSENLGLYLVYNKNNENIKTKKILNDAILNLPNYKIQIFPIETESICISKNKKIFEPNVKNFKNEHYIFLIDPFYHYNKYVNEINYIINNPNKRIQKNKEFFLQFNEMKWTLNQKKISIDSQTIIDYLKINNKSTINAIEKKLKNLIQTSVNEIDKLYFIQAIKRDQNNQQKIKDLSQLIFNYQQNNFPTENFILVENQSLQLLNLVFPIFLGKQNNNYIVNAWSNIINFETDNKLITWLKENTKIKMKQQKLVKNINKKFPNFQINNLIFENINISSQKLNDNSNNILVLRTLFQEGFIFDNHDNRFNINKKIMEGESKINAVKDEHKKIWFSEKPPLLGGQPKKITIKELEKLIGNNFIFSEKPKFNKRVLKLAQNLIKKLPKPTAPLKKQLELHLKKPNLDNLIICKINNNVGYGVFARKDIKAGTLINLYSGQLVRKTKRITDYSMDIDTITGYSDFSFDAINYGGVSRFFQDLPNNLDQKVDDFSKIFKANEKRLIRNQLFFHGVHTINEQNKIIKRLSNKEFIKNEFKKFIQSKKYYQFSYFFFDINHSQSLSKNQISCSNLLAKTVNMDNKPYFCFVSSRNIKKNEQIGFPYGLGYWLSKKRIPELFYTNGQVIPKSLYKFKKLPVSVDLPSISKFKKGKLSRILFYEKSTYEIDHKTKFPIQFAKIDHPVSFFRVKKWLVKYNVLPKRHGKLDINNLPIVETFKNFFPNFVTIEVYYSNPFIENSDFDIVFRTKNIRDWGKINVFFRTHLPEICKCFQYSYEILVNKIIFNQEQLNMVSFLIHFGGEQLKKQFFSRNGIKVHLPIEPKENEIVIKKDGRYCIIPNSMAKKYL</sequence>
<dbReference type="InterPro" id="IPR011990">
    <property type="entry name" value="TPR-like_helical_dom_sf"/>
</dbReference>
<dbReference type="PANTHER" id="PTHR44858">
    <property type="entry name" value="TETRATRICOPEPTIDE REPEAT PROTEIN 6"/>
    <property type="match status" value="1"/>
</dbReference>
<dbReference type="SMART" id="SM00317">
    <property type="entry name" value="SET"/>
    <property type="match status" value="1"/>
</dbReference>
<organism evidence="6 7">
    <name type="scientific">Anaeramoeba flamelloides</name>
    <dbReference type="NCBI Taxonomy" id="1746091"/>
    <lineage>
        <taxon>Eukaryota</taxon>
        <taxon>Metamonada</taxon>
        <taxon>Anaeramoebidae</taxon>
        <taxon>Anaeramoeba</taxon>
    </lineage>
</organism>
<dbReference type="InterPro" id="IPR050498">
    <property type="entry name" value="Ycf3"/>
</dbReference>
<feature type="repeat" description="TPR" evidence="3">
    <location>
        <begin position="38"/>
        <end position="71"/>
    </location>
</feature>
<feature type="compositionally biased region" description="Basic residues" evidence="4">
    <location>
        <begin position="670"/>
        <end position="698"/>
    </location>
</feature>
<feature type="domain" description="SET" evidence="5">
    <location>
        <begin position="1217"/>
        <end position="1413"/>
    </location>
</feature>
<feature type="repeat" description="TPR" evidence="3">
    <location>
        <begin position="106"/>
        <end position="139"/>
    </location>
</feature>
<dbReference type="Gene3D" id="2.170.270.10">
    <property type="entry name" value="SET domain"/>
    <property type="match status" value="2"/>
</dbReference>
<evidence type="ECO:0000259" key="5">
    <source>
        <dbReference type="PROSITE" id="PS50280"/>
    </source>
</evidence>
<dbReference type="Proteomes" id="UP001150062">
    <property type="component" value="Unassembled WGS sequence"/>
</dbReference>
<dbReference type="EMBL" id="JAOAOG010000216">
    <property type="protein sequence ID" value="KAJ6239937.1"/>
    <property type="molecule type" value="Genomic_DNA"/>
</dbReference>
<evidence type="ECO:0000313" key="6">
    <source>
        <dbReference type="EMBL" id="KAJ6239937.1"/>
    </source>
</evidence>
<feature type="repeat" description="TPR" evidence="3">
    <location>
        <begin position="72"/>
        <end position="105"/>
    </location>
</feature>
<gene>
    <name evidence="6" type="ORF">M0813_24858</name>
</gene>
<dbReference type="SUPFAM" id="SSF48452">
    <property type="entry name" value="TPR-like"/>
    <property type="match status" value="2"/>
</dbReference>
<evidence type="ECO:0000256" key="4">
    <source>
        <dbReference type="SAM" id="MobiDB-lite"/>
    </source>
</evidence>
<evidence type="ECO:0000256" key="3">
    <source>
        <dbReference type="PROSITE-ProRule" id="PRU00339"/>
    </source>
</evidence>
<keyword evidence="7" id="KW-1185">Reference proteome</keyword>
<name>A0ABQ8Y529_9EUKA</name>
<evidence type="ECO:0000313" key="7">
    <source>
        <dbReference type="Proteomes" id="UP001150062"/>
    </source>
</evidence>
<evidence type="ECO:0000256" key="2">
    <source>
        <dbReference type="ARBA" id="ARBA00022803"/>
    </source>
</evidence>
<dbReference type="SUPFAM" id="SSF82199">
    <property type="entry name" value="SET domain"/>
    <property type="match status" value="1"/>
</dbReference>
<dbReference type="InterPro" id="IPR019734">
    <property type="entry name" value="TPR_rpt"/>
</dbReference>
<evidence type="ECO:0000256" key="1">
    <source>
        <dbReference type="ARBA" id="ARBA00022737"/>
    </source>
</evidence>
<feature type="repeat" description="TPR" evidence="3">
    <location>
        <begin position="247"/>
        <end position="280"/>
    </location>
</feature>
<accession>A0ABQ8Y529</accession>
<dbReference type="InterPro" id="IPR001214">
    <property type="entry name" value="SET_dom"/>
</dbReference>
<feature type="region of interest" description="Disordered" evidence="4">
    <location>
        <begin position="641"/>
        <end position="732"/>
    </location>
</feature>
<dbReference type="PROSITE" id="PS50293">
    <property type="entry name" value="TPR_REGION"/>
    <property type="match status" value="2"/>
</dbReference>
<dbReference type="PROSITE" id="PS50280">
    <property type="entry name" value="SET"/>
    <property type="match status" value="1"/>
</dbReference>
<keyword evidence="2 3" id="KW-0802">TPR repeat</keyword>
<dbReference type="Gene3D" id="1.25.40.10">
    <property type="entry name" value="Tetratricopeptide repeat domain"/>
    <property type="match status" value="3"/>
</dbReference>
<keyword evidence="1" id="KW-0677">Repeat</keyword>
<comment type="caution">
    <text evidence="6">The sequence shown here is derived from an EMBL/GenBank/DDBJ whole genome shotgun (WGS) entry which is preliminary data.</text>
</comment>
<dbReference type="Pfam" id="PF00515">
    <property type="entry name" value="TPR_1"/>
    <property type="match status" value="1"/>
</dbReference>